<evidence type="ECO:0000313" key="1">
    <source>
        <dbReference type="EMBL" id="JAE33718.1"/>
    </source>
</evidence>
<dbReference type="AlphaFoldDB" id="A0A0A9HLE3"/>
<dbReference type="EMBL" id="GBRH01164178">
    <property type="protein sequence ID" value="JAE33718.1"/>
    <property type="molecule type" value="Transcribed_RNA"/>
</dbReference>
<proteinExistence type="predicted"/>
<protein>
    <submittedName>
        <fullName evidence="1">Uncharacterized protein</fullName>
    </submittedName>
</protein>
<name>A0A0A9HLE3_ARUDO</name>
<sequence length="36" mass="4099">MLVCAEITNLQTERTRISFQRICLKETSTNTTGLLL</sequence>
<organism evidence="1">
    <name type="scientific">Arundo donax</name>
    <name type="common">Giant reed</name>
    <name type="synonym">Donax arundinaceus</name>
    <dbReference type="NCBI Taxonomy" id="35708"/>
    <lineage>
        <taxon>Eukaryota</taxon>
        <taxon>Viridiplantae</taxon>
        <taxon>Streptophyta</taxon>
        <taxon>Embryophyta</taxon>
        <taxon>Tracheophyta</taxon>
        <taxon>Spermatophyta</taxon>
        <taxon>Magnoliopsida</taxon>
        <taxon>Liliopsida</taxon>
        <taxon>Poales</taxon>
        <taxon>Poaceae</taxon>
        <taxon>PACMAD clade</taxon>
        <taxon>Arundinoideae</taxon>
        <taxon>Arundineae</taxon>
        <taxon>Arundo</taxon>
    </lineage>
</organism>
<reference evidence="1" key="1">
    <citation type="submission" date="2014-09" db="EMBL/GenBank/DDBJ databases">
        <authorList>
            <person name="Magalhaes I.L.F."/>
            <person name="Oliveira U."/>
            <person name="Santos F.R."/>
            <person name="Vidigal T.H.D.A."/>
            <person name="Brescovit A.D."/>
            <person name="Santos A.J."/>
        </authorList>
    </citation>
    <scope>NUCLEOTIDE SEQUENCE</scope>
    <source>
        <tissue evidence="1">Shoot tissue taken approximately 20 cm above the soil surface</tissue>
    </source>
</reference>
<reference evidence="1" key="2">
    <citation type="journal article" date="2015" name="Data Brief">
        <title>Shoot transcriptome of the giant reed, Arundo donax.</title>
        <authorList>
            <person name="Barrero R.A."/>
            <person name="Guerrero F.D."/>
            <person name="Moolhuijzen P."/>
            <person name="Goolsby J.A."/>
            <person name="Tidwell J."/>
            <person name="Bellgard S.E."/>
            <person name="Bellgard M.I."/>
        </authorList>
    </citation>
    <scope>NUCLEOTIDE SEQUENCE</scope>
    <source>
        <tissue evidence="1">Shoot tissue taken approximately 20 cm above the soil surface</tissue>
    </source>
</reference>
<accession>A0A0A9HLE3</accession>